<dbReference type="PANTHER" id="PTHR31239">
    <property type="entry name" value="NICOLIN 1"/>
    <property type="match status" value="1"/>
</dbReference>
<dbReference type="EMBL" id="BRYA01000040">
    <property type="protein sequence ID" value="GMI34272.1"/>
    <property type="molecule type" value="Genomic_DNA"/>
</dbReference>
<protein>
    <submittedName>
        <fullName evidence="2">Uncharacterized protein</fullName>
    </submittedName>
</protein>
<feature type="region of interest" description="Disordered" evidence="1">
    <location>
        <begin position="203"/>
        <end position="225"/>
    </location>
</feature>
<feature type="region of interest" description="Disordered" evidence="1">
    <location>
        <begin position="1"/>
        <end position="79"/>
    </location>
</feature>
<dbReference type="InterPro" id="IPR040235">
    <property type="entry name" value="Nicolin-1"/>
</dbReference>
<feature type="region of interest" description="Disordered" evidence="1">
    <location>
        <begin position="302"/>
        <end position="337"/>
    </location>
</feature>
<feature type="compositionally biased region" description="Polar residues" evidence="1">
    <location>
        <begin position="327"/>
        <end position="337"/>
    </location>
</feature>
<proteinExistence type="predicted"/>
<name>A0A9W7G6Y9_9STRA</name>
<evidence type="ECO:0000313" key="3">
    <source>
        <dbReference type="Proteomes" id="UP001165065"/>
    </source>
</evidence>
<comment type="caution">
    <text evidence="2">The sequence shown here is derived from an EMBL/GenBank/DDBJ whole genome shotgun (WGS) entry which is preliminary data.</text>
</comment>
<gene>
    <name evidence="2" type="ORF">TrCOL_g13842</name>
</gene>
<dbReference type="PANTHER" id="PTHR31239:SF2">
    <property type="entry name" value="NICOLIN-1"/>
    <property type="match status" value="1"/>
</dbReference>
<organism evidence="2 3">
    <name type="scientific">Triparma columacea</name>
    <dbReference type="NCBI Taxonomy" id="722753"/>
    <lineage>
        <taxon>Eukaryota</taxon>
        <taxon>Sar</taxon>
        <taxon>Stramenopiles</taxon>
        <taxon>Ochrophyta</taxon>
        <taxon>Bolidophyceae</taxon>
        <taxon>Parmales</taxon>
        <taxon>Triparmaceae</taxon>
        <taxon>Triparma</taxon>
    </lineage>
</organism>
<feature type="compositionally biased region" description="Low complexity" evidence="1">
    <location>
        <begin position="65"/>
        <end position="79"/>
    </location>
</feature>
<accession>A0A9W7G6Y9</accession>
<feature type="compositionally biased region" description="Low complexity" evidence="1">
    <location>
        <begin position="248"/>
        <end position="265"/>
    </location>
</feature>
<keyword evidence="3" id="KW-1185">Reference proteome</keyword>
<reference evidence="3" key="1">
    <citation type="journal article" date="2023" name="Commun. Biol.">
        <title>Genome analysis of Parmales, the sister group of diatoms, reveals the evolutionary specialization of diatoms from phago-mixotrophs to photoautotrophs.</title>
        <authorList>
            <person name="Ban H."/>
            <person name="Sato S."/>
            <person name="Yoshikawa S."/>
            <person name="Yamada K."/>
            <person name="Nakamura Y."/>
            <person name="Ichinomiya M."/>
            <person name="Sato N."/>
            <person name="Blanc-Mathieu R."/>
            <person name="Endo H."/>
            <person name="Kuwata A."/>
            <person name="Ogata H."/>
        </authorList>
    </citation>
    <scope>NUCLEOTIDE SEQUENCE [LARGE SCALE GENOMIC DNA]</scope>
</reference>
<evidence type="ECO:0000256" key="1">
    <source>
        <dbReference type="SAM" id="MobiDB-lite"/>
    </source>
</evidence>
<sequence>MSGAGASLSSEIPISVSPLLPNPTSTGPPPPFPRPHYYEITILRIDDNNPWSPTSSGPSTPPPHGSQSSPSKSSSVTLPPSLLKRLKPTLDRIEFKNYFVGAVTVQQLQKRKHTPAPPSSPPSTSPSVAIVSDHWQTVLQSRPLMSNIHCEREALINHTITISEFDPNHYESGSDAPLRIYLEQPSPLWKTFSLEKITFVGSVSGGRRRSSQTKSSSSAWPPVGSAGASLMRNVSHLNSPARGDDLWSTTTTNTSSPYSSDQQSSLPGSALDRLSRAISVQMSIIRSTDILGKSQASTFLAVDSDSGEPADSENNVKTQAGPVPTNPRRSSSARGWR</sequence>
<dbReference type="OrthoDB" id="73161at2759"/>
<dbReference type="Proteomes" id="UP001165065">
    <property type="component" value="Unassembled WGS sequence"/>
</dbReference>
<dbReference type="AlphaFoldDB" id="A0A9W7G6Y9"/>
<feature type="region of interest" description="Disordered" evidence="1">
    <location>
        <begin position="239"/>
        <end position="269"/>
    </location>
</feature>
<dbReference type="GO" id="GO:0005654">
    <property type="term" value="C:nucleoplasm"/>
    <property type="evidence" value="ECO:0007669"/>
    <property type="project" value="TreeGrafter"/>
</dbReference>
<evidence type="ECO:0000313" key="2">
    <source>
        <dbReference type="EMBL" id="GMI34272.1"/>
    </source>
</evidence>